<organism evidence="4 5">
    <name type="scientific">Jimgerdemannia flammicorona</name>
    <dbReference type="NCBI Taxonomy" id="994334"/>
    <lineage>
        <taxon>Eukaryota</taxon>
        <taxon>Fungi</taxon>
        <taxon>Fungi incertae sedis</taxon>
        <taxon>Mucoromycota</taxon>
        <taxon>Mucoromycotina</taxon>
        <taxon>Endogonomycetes</taxon>
        <taxon>Endogonales</taxon>
        <taxon>Endogonaceae</taxon>
        <taxon>Jimgerdemannia</taxon>
    </lineage>
</organism>
<name>A0A433QZ84_9FUNG</name>
<evidence type="ECO:0000256" key="2">
    <source>
        <dbReference type="ARBA" id="ARBA00041374"/>
    </source>
</evidence>
<dbReference type="Pfam" id="PF05175">
    <property type="entry name" value="MTS"/>
    <property type="match status" value="1"/>
</dbReference>
<dbReference type="InterPro" id="IPR002052">
    <property type="entry name" value="DNA_methylase_N6_adenine_CS"/>
</dbReference>
<dbReference type="PANTHER" id="PTHR23290">
    <property type="entry name" value="RRNA N6-ADENOSINE-METHYLTRANSFERASE METTL5"/>
    <property type="match status" value="1"/>
</dbReference>
<accession>A0A433QZ84</accession>
<dbReference type="InterPro" id="IPR051720">
    <property type="entry name" value="rRNA_MeTrfase/Polyamine_Synth"/>
</dbReference>
<dbReference type="EMBL" id="RBNJ01000220">
    <property type="protein sequence ID" value="RUS35087.1"/>
    <property type="molecule type" value="Genomic_DNA"/>
</dbReference>
<evidence type="ECO:0000313" key="4">
    <source>
        <dbReference type="EMBL" id="RUS35087.1"/>
    </source>
</evidence>
<sequence>IAANILGAGYCVGFDIDPEAIEIARQNCEDFEIDMDFVLTDLGAEESNFDMFPERLDTIVMNPPFGTKNKGIDMVFLKKAINLAETAVYSLHKTSTREILHTYHHAPKQHILKKAKEWGVVCEVVAEMKRHILRRFGLILHQRLHLSPSNPTLLAVRRAHDVQVSPEEIGRHCGRFFTVREGKAGAVARTSTVMFKLNKPFLWE</sequence>
<feature type="non-terminal residue" evidence="4">
    <location>
        <position position="204"/>
    </location>
</feature>
<dbReference type="SUPFAM" id="SSF53335">
    <property type="entry name" value="S-adenosyl-L-methionine-dependent methyltransferases"/>
    <property type="match status" value="1"/>
</dbReference>
<dbReference type="InterPro" id="IPR007848">
    <property type="entry name" value="Small_mtfrase_dom"/>
</dbReference>
<feature type="non-terminal residue" evidence="4">
    <location>
        <position position="1"/>
    </location>
</feature>
<dbReference type="AlphaFoldDB" id="A0A433QZ84"/>
<comment type="similarity">
    <text evidence="1">Belongs to the methyltransferase superfamily. PrmA family.</text>
</comment>
<feature type="domain" description="Methyltransferase small" evidence="3">
    <location>
        <begin position="13"/>
        <end position="78"/>
    </location>
</feature>
<dbReference type="PANTHER" id="PTHR23290:SF0">
    <property type="entry name" value="RRNA N6-ADENOSINE-METHYLTRANSFERASE METTL5"/>
    <property type="match status" value="1"/>
</dbReference>
<dbReference type="PROSITE" id="PS00092">
    <property type="entry name" value="N6_MTASE"/>
    <property type="match status" value="1"/>
</dbReference>
<dbReference type="GO" id="GO:0003676">
    <property type="term" value="F:nucleic acid binding"/>
    <property type="evidence" value="ECO:0007669"/>
    <property type="project" value="InterPro"/>
</dbReference>
<keyword evidence="5" id="KW-1185">Reference proteome</keyword>
<evidence type="ECO:0000259" key="3">
    <source>
        <dbReference type="Pfam" id="PF05175"/>
    </source>
</evidence>
<dbReference type="Gene3D" id="3.40.50.150">
    <property type="entry name" value="Vaccinia Virus protein VP39"/>
    <property type="match status" value="1"/>
</dbReference>
<evidence type="ECO:0000313" key="5">
    <source>
        <dbReference type="Proteomes" id="UP000274822"/>
    </source>
</evidence>
<dbReference type="GO" id="GO:0008988">
    <property type="term" value="F:rRNA (adenine-N6-)-methyltransferase activity"/>
    <property type="evidence" value="ECO:0007669"/>
    <property type="project" value="TreeGrafter"/>
</dbReference>
<proteinExistence type="inferred from homology"/>
<comment type="caution">
    <text evidence="4">The sequence shown here is derived from an EMBL/GenBank/DDBJ whole genome shotgun (WGS) entry which is preliminary data.</text>
</comment>
<protein>
    <recommendedName>
        <fullName evidence="2">Methyltransferase-like protein 5</fullName>
    </recommendedName>
</protein>
<dbReference type="InterPro" id="IPR029063">
    <property type="entry name" value="SAM-dependent_MTases_sf"/>
</dbReference>
<reference evidence="4 5" key="1">
    <citation type="journal article" date="2018" name="New Phytol.">
        <title>Phylogenomics of Endogonaceae and evolution of mycorrhizas within Mucoromycota.</title>
        <authorList>
            <person name="Chang Y."/>
            <person name="Desiro A."/>
            <person name="Na H."/>
            <person name="Sandor L."/>
            <person name="Lipzen A."/>
            <person name="Clum A."/>
            <person name="Barry K."/>
            <person name="Grigoriev I.V."/>
            <person name="Martin F.M."/>
            <person name="Stajich J.E."/>
            <person name="Smith M.E."/>
            <person name="Bonito G."/>
            <person name="Spatafora J.W."/>
        </authorList>
    </citation>
    <scope>NUCLEOTIDE SEQUENCE [LARGE SCALE GENOMIC DNA]</scope>
    <source>
        <strain evidence="4 5">AD002</strain>
    </source>
</reference>
<gene>
    <name evidence="4" type="ORF">BC938DRAFT_475873</name>
</gene>
<evidence type="ECO:0000256" key="1">
    <source>
        <dbReference type="ARBA" id="ARBA00009741"/>
    </source>
</evidence>
<dbReference type="Proteomes" id="UP000274822">
    <property type="component" value="Unassembled WGS sequence"/>
</dbReference>